<dbReference type="Pfam" id="PF04784">
    <property type="entry name" value="DUF547"/>
    <property type="match status" value="1"/>
</dbReference>
<feature type="domain" description="DUF547" evidence="2">
    <location>
        <begin position="75"/>
        <end position="172"/>
    </location>
</feature>
<reference evidence="3 4" key="1">
    <citation type="submission" date="2016-10" db="EMBL/GenBank/DDBJ databases">
        <authorList>
            <person name="de Groot N.N."/>
        </authorList>
    </citation>
    <scope>NUCLEOTIDE SEQUENCE [LARGE SCALE GENOMIC DNA]</scope>
    <source>
        <strain evidence="3 4">DSM 21019</strain>
    </source>
</reference>
<dbReference type="GO" id="GO:0045454">
    <property type="term" value="P:cell redox homeostasis"/>
    <property type="evidence" value="ECO:0007669"/>
    <property type="project" value="TreeGrafter"/>
</dbReference>
<keyword evidence="4" id="KW-1185">Reference proteome</keyword>
<protein>
    <recommendedName>
        <fullName evidence="2">DUF547 domain-containing protein</fullName>
    </recommendedName>
</protein>
<name>A0A1I6H2R1_9FLAO</name>
<dbReference type="STRING" id="400055.SAMN04490243_2149"/>
<evidence type="ECO:0000259" key="2">
    <source>
        <dbReference type="Pfam" id="PF04784"/>
    </source>
</evidence>
<feature type="signal peptide" evidence="1">
    <location>
        <begin position="1"/>
        <end position="20"/>
    </location>
</feature>
<dbReference type="RefSeq" id="WP_092982587.1">
    <property type="nucleotide sequence ID" value="NZ_FOYQ01000002.1"/>
</dbReference>
<dbReference type="InterPro" id="IPR006869">
    <property type="entry name" value="DUF547"/>
</dbReference>
<dbReference type="GO" id="GO:0009055">
    <property type="term" value="F:electron transfer activity"/>
    <property type="evidence" value="ECO:0007669"/>
    <property type="project" value="TreeGrafter"/>
</dbReference>
<evidence type="ECO:0000313" key="3">
    <source>
        <dbReference type="EMBL" id="SFR48700.1"/>
    </source>
</evidence>
<gene>
    <name evidence="3" type="ORF">SAMN04490243_2149</name>
</gene>
<dbReference type="EMBL" id="FOYQ01000002">
    <property type="protein sequence ID" value="SFR48700.1"/>
    <property type="molecule type" value="Genomic_DNA"/>
</dbReference>
<dbReference type="PANTHER" id="PTHR34386">
    <property type="entry name" value="GLUTAREDOXIN"/>
    <property type="match status" value="1"/>
</dbReference>
<dbReference type="PANTHER" id="PTHR34386:SF1">
    <property type="entry name" value="GLUTAREDOXIN-LIKE PROTEIN NRDH"/>
    <property type="match status" value="1"/>
</dbReference>
<organism evidence="3 4">
    <name type="scientific">Robiginitalea myxolifaciens</name>
    <dbReference type="NCBI Taxonomy" id="400055"/>
    <lineage>
        <taxon>Bacteria</taxon>
        <taxon>Pseudomonadati</taxon>
        <taxon>Bacteroidota</taxon>
        <taxon>Flavobacteriia</taxon>
        <taxon>Flavobacteriales</taxon>
        <taxon>Flavobacteriaceae</taxon>
        <taxon>Robiginitalea</taxon>
    </lineage>
</organism>
<keyword evidence="1" id="KW-0732">Signal</keyword>
<evidence type="ECO:0000313" key="4">
    <source>
        <dbReference type="Proteomes" id="UP000199534"/>
    </source>
</evidence>
<proteinExistence type="predicted"/>
<dbReference type="Proteomes" id="UP000199534">
    <property type="component" value="Unassembled WGS sequence"/>
</dbReference>
<evidence type="ECO:0000256" key="1">
    <source>
        <dbReference type="SAM" id="SignalP"/>
    </source>
</evidence>
<dbReference type="OrthoDB" id="526867at2"/>
<accession>A0A1I6H2R1</accession>
<dbReference type="AlphaFoldDB" id="A0A1I6H2R1"/>
<dbReference type="InterPro" id="IPR051548">
    <property type="entry name" value="Grx-like_ET"/>
</dbReference>
<feature type="chain" id="PRO_5011573168" description="DUF547 domain-containing protein" evidence="1">
    <location>
        <begin position="21"/>
        <end position="239"/>
    </location>
</feature>
<sequence>MITRFLLCLTLLAAPIFASAQAPASFFEKADAFFSNHVRDGRVDYAAVKANPAALNLLLEKAAAITVSSEDPANYQAFWINAYNLAVIRGIVDHYPVKSPLDIPGFFDKTRYELGGGKYTLNAIENELLRPVYPQEARFHFVLVCAGLGCPPIIPSAYKPDMLEMQLQQQTELALNNPGFIQAKGKRILLSQIFEWYGEDFTRGGKSFIEFINQYRESPLPEKSKTGFYAYDWTLNDVQ</sequence>